<keyword evidence="2" id="KW-0812">Transmembrane</keyword>
<keyword evidence="2" id="KW-0472">Membrane</keyword>
<keyword evidence="4" id="KW-1185">Reference proteome</keyword>
<evidence type="ECO:0000256" key="2">
    <source>
        <dbReference type="SAM" id="Phobius"/>
    </source>
</evidence>
<evidence type="ECO:0000313" key="3">
    <source>
        <dbReference type="EMBL" id="KYM76327.1"/>
    </source>
</evidence>
<protein>
    <submittedName>
        <fullName evidence="3">Uncharacterized protein</fullName>
    </submittedName>
</protein>
<evidence type="ECO:0000313" key="4">
    <source>
        <dbReference type="Proteomes" id="UP000078540"/>
    </source>
</evidence>
<name>A0A195AW99_9HYME</name>
<dbReference type="Proteomes" id="UP000078540">
    <property type="component" value="Unassembled WGS sequence"/>
</dbReference>
<keyword evidence="2" id="KW-1133">Transmembrane helix</keyword>
<dbReference type="EMBL" id="KQ976731">
    <property type="protein sequence ID" value="KYM76327.1"/>
    <property type="molecule type" value="Genomic_DNA"/>
</dbReference>
<proteinExistence type="predicted"/>
<accession>A0A195AW99</accession>
<feature type="region of interest" description="Disordered" evidence="1">
    <location>
        <begin position="24"/>
        <end position="54"/>
    </location>
</feature>
<evidence type="ECO:0000256" key="1">
    <source>
        <dbReference type="SAM" id="MobiDB-lite"/>
    </source>
</evidence>
<feature type="compositionally biased region" description="Basic and acidic residues" evidence="1">
    <location>
        <begin position="45"/>
        <end position="54"/>
    </location>
</feature>
<dbReference type="AlphaFoldDB" id="A0A195AW99"/>
<sequence length="119" mass="13528">MVSMGTTRMVVVVVVKPTVEEEEEEVAKEEIEEKGEESVANQKSRWSDRETGSVKDENKLYSCLISAYLVGLFSFFFVYYVPALLTSVLRIHTCVYEAVQSSVLKCPDHEARIRKDTSK</sequence>
<feature type="compositionally biased region" description="Acidic residues" evidence="1">
    <location>
        <begin position="24"/>
        <end position="35"/>
    </location>
</feature>
<gene>
    <name evidence="3" type="ORF">ALC53_13354</name>
</gene>
<organism evidence="3 4">
    <name type="scientific">Atta colombica</name>
    <dbReference type="NCBI Taxonomy" id="520822"/>
    <lineage>
        <taxon>Eukaryota</taxon>
        <taxon>Metazoa</taxon>
        <taxon>Ecdysozoa</taxon>
        <taxon>Arthropoda</taxon>
        <taxon>Hexapoda</taxon>
        <taxon>Insecta</taxon>
        <taxon>Pterygota</taxon>
        <taxon>Neoptera</taxon>
        <taxon>Endopterygota</taxon>
        <taxon>Hymenoptera</taxon>
        <taxon>Apocrita</taxon>
        <taxon>Aculeata</taxon>
        <taxon>Formicoidea</taxon>
        <taxon>Formicidae</taxon>
        <taxon>Myrmicinae</taxon>
        <taxon>Atta</taxon>
    </lineage>
</organism>
<feature type="transmembrane region" description="Helical" evidence="2">
    <location>
        <begin position="60"/>
        <end position="81"/>
    </location>
</feature>
<reference evidence="3 4" key="1">
    <citation type="submission" date="2015-09" db="EMBL/GenBank/DDBJ databases">
        <title>Atta colombica WGS genome.</title>
        <authorList>
            <person name="Nygaard S."/>
            <person name="Hu H."/>
            <person name="Boomsma J."/>
            <person name="Zhang G."/>
        </authorList>
    </citation>
    <scope>NUCLEOTIDE SEQUENCE [LARGE SCALE GENOMIC DNA]</scope>
    <source>
        <strain evidence="3">Treedump-2</strain>
        <tissue evidence="3">Whole body</tissue>
    </source>
</reference>